<feature type="compositionally biased region" description="Pro residues" evidence="1">
    <location>
        <begin position="8"/>
        <end position="24"/>
    </location>
</feature>
<dbReference type="EMBL" id="JADKMA010000284">
    <property type="protein sequence ID" value="MBO8196316.1"/>
    <property type="molecule type" value="Genomic_DNA"/>
</dbReference>
<comment type="caution">
    <text evidence="2">The sequence shown here is derived from an EMBL/GenBank/DDBJ whole genome shotgun (WGS) entry which is preliminary data.</text>
</comment>
<evidence type="ECO:0000313" key="3">
    <source>
        <dbReference type="Proteomes" id="UP001519064"/>
    </source>
</evidence>
<organism evidence="2 3">
    <name type="scientific">Streptomyces oryzae</name>
    <dbReference type="NCBI Taxonomy" id="1434886"/>
    <lineage>
        <taxon>Bacteria</taxon>
        <taxon>Bacillati</taxon>
        <taxon>Actinomycetota</taxon>
        <taxon>Actinomycetes</taxon>
        <taxon>Kitasatosporales</taxon>
        <taxon>Streptomycetaceae</taxon>
        <taxon>Streptomyces</taxon>
    </lineage>
</organism>
<sequence>MAAQDPAVPEPEPEPAPQPEPGQPPYSATEFPVPVAPGRYRTLANPAPSQPEAEPQPEYPAAPDPGDEPINIPDGVPREEFYFSAYRQYVASHGQFPTARQLARALNEGHGITTADGSLLSETYLGGYMREFKDRYNTEMGLAG</sequence>
<gene>
    <name evidence="2" type="ORF">ITI46_32445</name>
</gene>
<keyword evidence="3" id="KW-1185">Reference proteome</keyword>
<proteinExistence type="predicted"/>
<feature type="compositionally biased region" description="Low complexity" evidence="1">
    <location>
        <begin position="44"/>
        <end position="53"/>
    </location>
</feature>
<reference evidence="2 3" key="1">
    <citation type="submission" date="2020-11" db="EMBL/GenBank/DDBJ databases">
        <title>Streptomyces spirodelae sp. nov., isolated from duckweed.</title>
        <authorList>
            <person name="Saimee Y."/>
            <person name="Duangmal K."/>
        </authorList>
    </citation>
    <scope>NUCLEOTIDE SEQUENCE [LARGE SCALE GENOMIC DNA]</scope>
    <source>
        <strain evidence="2 3">S16-07</strain>
    </source>
</reference>
<evidence type="ECO:0000256" key="1">
    <source>
        <dbReference type="SAM" id="MobiDB-lite"/>
    </source>
</evidence>
<name>A0ABS3XLP9_9ACTN</name>
<accession>A0ABS3XLP9</accession>
<feature type="region of interest" description="Disordered" evidence="1">
    <location>
        <begin position="1"/>
        <end position="76"/>
    </location>
</feature>
<protein>
    <submittedName>
        <fullName evidence="2">Uncharacterized protein</fullName>
    </submittedName>
</protein>
<dbReference type="Proteomes" id="UP001519064">
    <property type="component" value="Unassembled WGS sequence"/>
</dbReference>
<evidence type="ECO:0000313" key="2">
    <source>
        <dbReference type="EMBL" id="MBO8196316.1"/>
    </source>
</evidence>